<reference evidence="1" key="1">
    <citation type="journal article" date="2020" name="Nature">
        <title>Giant virus diversity and host interactions through global metagenomics.</title>
        <authorList>
            <person name="Schulz F."/>
            <person name="Roux S."/>
            <person name="Paez-Espino D."/>
            <person name="Jungbluth S."/>
            <person name="Walsh D.A."/>
            <person name="Denef V.J."/>
            <person name="McMahon K.D."/>
            <person name="Konstantinidis K.T."/>
            <person name="Eloe-Fadrosh E.A."/>
            <person name="Kyrpides N.C."/>
            <person name="Woyke T."/>
        </authorList>
    </citation>
    <scope>NUCLEOTIDE SEQUENCE</scope>
    <source>
        <strain evidence="1">GVMAG-M-3300023179-2</strain>
    </source>
</reference>
<protein>
    <submittedName>
        <fullName evidence="1">Uncharacterized protein</fullName>
    </submittedName>
</protein>
<sequence length="32" mass="4139">MLNVLLKNYYKFFQYDEFDYNDLLNIIFLHKY</sequence>
<dbReference type="AlphaFoldDB" id="A0A6C0EEP4"/>
<proteinExistence type="predicted"/>
<evidence type="ECO:0000313" key="1">
    <source>
        <dbReference type="EMBL" id="QHT27212.1"/>
    </source>
</evidence>
<organism evidence="1">
    <name type="scientific">viral metagenome</name>
    <dbReference type="NCBI Taxonomy" id="1070528"/>
    <lineage>
        <taxon>unclassified sequences</taxon>
        <taxon>metagenomes</taxon>
        <taxon>organismal metagenomes</taxon>
    </lineage>
</organism>
<name>A0A6C0EEP4_9ZZZZ</name>
<accession>A0A6C0EEP4</accession>
<dbReference type="EMBL" id="MN739816">
    <property type="protein sequence ID" value="QHT27212.1"/>
    <property type="molecule type" value="Genomic_DNA"/>
</dbReference>